<reference evidence="2 3" key="1">
    <citation type="journal article" date="2003" name="Int. J. Syst. Evol. Microbiol.">
        <title>Virgibacillus carmonensis sp. nov., Virgibacillus necropolis sp. nov. and Virgibacillus picturae sp. nov., three novel species isolated from deteriorated mural paintings, transfer of the species of the genus salibacillus to Virgibacillus, as Virgibacillus marismortui comb. nov. and Virgibacillus salexigens comb. nov., and emended description of the genus Virgibacillus.</title>
        <authorList>
            <person name="Heyrman J."/>
            <person name="Logan N.A."/>
            <person name="Busse H.J."/>
            <person name="Balcaen A."/>
            <person name="Lebbe L."/>
            <person name="Rodriguez-Diaz M."/>
            <person name="Swings J."/>
            <person name="De Vos P."/>
        </authorList>
    </citation>
    <scope>NUCLEOTIDE SEQUENCE [LARGE SCALE GENOMIC DNA]</scope>
    <source>
        <strain evidence="2 3">LMG 19488</strain>
    </source>
</reference>
<dbReference type="Pfam" id="PF07435">
    <property type="entry name" value="YycH"/>
    <property type="match status" value="1"/>
</dbReference>
<evidence type="ECO:0000313" key="2">
    <source>
        <dbReference type="EMBL" id="ASN03824.1"/>
    </source>
</evidence>
<dbReference type="OrthoDB" id="2382185at2"/>
<evidence type="ECO:0000259" key="1">
    <source>
        <dbReference type="Pfam" id="PF07435"/>
    </source>
</evidence>
<name>A0A221M858_9BACI</name>
<evidence type="ECO:0000313" key="3">
    <source>
        <dbReference type="Proteomes" id="UP000204391"/>
    </source>
</evidence>
<dbReference type="EMBL" id="CP022437">
    <property type="protein sequence ID" value="ASN03824.1"/>
    <property type="molecule type" value="Genomic_DNA"/>
</dbReference>
<dbReference type="RefSeq" id="WP_089530394.1">
    <property type="nucleotide sequence ID" value="NZ_CP022437.1"/>
</dbReference>
<proteinExistence type="predicted"/>
<sequence>MKLEMIKSFILTFLVGISLLLTFGLWSYEPNNEPNTGQKLQNVVDIGGQGDLEKQDLIRPSSIIFHANNEHYGFADPGDMLSLYEDIQFWTLYDFQLTQEKEQSLHTEQVEIDFPTAIPMEALRSLLTISNVDSITLPTWSFDQIIITFNQRREILEVHFISENNRQQATALVNNPDKYNKLWAYITEKKGLSELIAFDTGEKSIYIPLNDVTLDRRQYTVDYIDPTKLVSALFPETTLVSESGNYYNDGTRELRVLNNFLSMRFINSALQESEYTRIPVLDLLNFSIRNINDHKGWTGDYKLIKIDPQSNMVRYQMYYEGYPTFSNANLSIIEQYWRGKDGDLYQYNRPLISLKGVLPEAEEVTLKSGLELISYLERNYSAGQGLARIQDIKIGYQYTYNSDLSSAILNPAWFMKIGNEWELINFEPIKGGEVDAMEPN</sequence>
<feature type="domain" description="Regulatory protein YycH" evidence="1">
    <location>
        <begin position="4"/>
        <end position="426"/>
    </location>
</feature>
<organism evidence="2 3">
    <name type="scientific">Virgibacillus necropolis</name>
    <dbReference type="NCBI Taxonomy" id="163877"/>
    <lineage>
        <taxon>Bacteria</taxon>
        <taxon>Bacillati</taxon>
        <taxon>Bacillota</taxon>
        <taxon>Bacilli</taxon>
        <taxon>Bacillales</taxon>
        <taxon>Bacillaceae</taxon>
        <taxon>Virgibacillus</taxon>
    </lineage>
</organism>
<gene>
    <name evidence="2" type="ORF">CFK40_01805</name>
</gene>
<dbReference type="AlphaFoldDB" id="A0A221M858"/>
<dbReference type="Gene3D" id="3.10.450.310">
    <property type="match status" value="1"/>
</dbReference>
<accession>A0A221M858</accession>
<dbReference type="InterPro" id="IPR042274">
    <property type="entry name" value="YycH/YycI_2"/>
</dbReference>
<dbReference type="KEGG" id="vne:CFK40_01805"/>
<dbReference type="Proteomes" id="UP000204391">
    <property type="component" value="Chromosome"/>
</dbReference>
<protein>
    <recommendedName>
        <fullName evidence="1">Regulatory protein YycH domain-containing protein</fullName>
    </recommendedName>
</protein>
<keyword evidence="3" id="KW-1185">Reference proteome</keyword>
<dbReference type="CDD" id="cd15787">
    <property type="entry name" value="YycH_N"/>
    <property type="match status" value="1"/>
</dbReference>
<dbReference type="InterPro" id="IPR009996">
    <property type="entry name" value="YycH"/>
</dbReference>
<dbReference type="Gene3D" id="3.30.310.160">
    <property type="entry name" value="YycH protein, domain 2"/>
    <property type="match status" value="1"/>
</dbReference>